<dbReference type="EMBL" id="JAWDID010000027">
    <property type="protein sequence ID" value="MDU0341668.1"/>
    <property type="molecule type" value="Genomic_DNA"/>
</dbReference>
<organism evidence="2 3">
    <name type="scientific">Bosea rubneri</name>
    <dbReference type="NCBI Taxonomy" id="3075434"/>
    <lineage>
        <taxon>Bacteria</taxon>
        <taxon>Pseudomonadati</taxon>
        <taxon>Pseudomonadota</taxon>
        <taxon>Alphaproteobacteria</taxon>
        <taxon>Hyphomicrobiales</taxon>
        <taxon>Boseaceae</taxon>
        <taxon>Bosea</taxon>
    </lineage>
</organism>
<protein>
    <submittedName>
        <fullName evidence="2">Uncharacterized protein</fullName>
    </submittedName>
</protein>
<evidence type="ECO:0000256" key="1">
    <source>
        <dbReference type="SAM" id="SignalP"/>
    </source>
</evidence>
<keyword evidence="1" id="KW-0732">Signal</keyword>
<name>A0ABU3SA68_9HYPH</name>
<accession>A0ABU3SA68</accession>
<gene>
    <name evidence="2" type="ORF">RKE40_17345</name>
</gene>
<dbReference type="RefSeq" id="WP_316019481.1">
    <property type="nucleotide sequence ID" value="NZ_JAWDID010000027.1"/>
</dbReference>
<keyword evidence="3" id="KW-1185">Reference proteome</keyword>
<feature type="signal peptide" evidence="1">
    <location>
        <begin position="1"/>
        <end position="28"/>
    </location>
</feature>
<dbReference type="Proteomes" id="UP001254257">
    <property type="component" value="Unassembled WGS sequence"/>
</dbReference>
<reference evidence="2 3" key="1">
    <citation type="submission" date="2023-09" db="EMBL/GenBank/DDBJ databases">
        <title>Whole genome shotgun sequencing (WGS) of Bosea sp. ZW T0_25, isolated from stored onions (Allium cepa).</title>
        <authorList>
            <person name="Stoll D.A."/>
            <person name="Huch M."/>
        </authorList>
    </citation>
    <scope>NUCLEOTIDE SEQUENCE [LARGE SCALE GENOMIC DNA]</scope>
    <source>
        <strain evidence="2 3">ZW T0_25</strain>
    </source>
</reference>
<sequence>MPRLSRSVAALLAAIWMLCAPVPDMALASEPRFRVTLHWSGKEVSPLQRTFRTYFEVNFALIGGRGVEERVTNDASPLNKRWSPNRTKTLAFGDEYAVARFPAVWRVIDDRTLIRIVAYPTHSWIVRVSTDGRSTCSVSFEWRLKEGLSEFRGWSNQRKAETRWVDPVIRSSQCEVLRQT</sequence>
<comment type="caution">
    <text evidence="2">The sequence shown here is derived from an EMBL/GenBank/DDBJ whole genome shotgun (WGS) entry which is preliminary data.</text>
</comment>
<proteinExistence type="predicted"/>
<evidence type="ECO:0000313" key="2">
    <source>
        <dbReference type="EMBL" id="MDU0341668.1"/>
    </source>
</evidence>
<evidence type="ECO:0000313" key="3">
    <source>
        <dbReference type="Proteomes" id="UP001254257"/>
    </source>
</evidence>
<feature type="chain" id="PRO_5047376230" evidence="1">
    <location>
        <begin position="29"/>
        <end position="180"/>
    </location>
</feature>